<proteinExistence type="predicted"/>
<dbReference type="GeneID" id="108743466"/>
<protein>
    <submittedName>
        <fullName evidence="3">Uncharacterized protein LOC108743466</fullName>
    </submittedName>
    <submittedName>
        <fullName evidence="4">Uncharacterized protein LOC112905424</fullName>
    </submittedName>
</protein>
<evidence type="ECO:0000256" key="1">
    <source>
        <dbReference type="SAM" id="SignalP"/>
    </source>
</evidence>
<feature type="signal peptide" evidence="1">
    <location>
        <begin position="1"/>
        <end position="22"/>
    </location>
</feature>
<accession>A0A1W4XEU8</accession>
<feature type="chain" id="PRO_5044566952" evidence="1">
    <location>
        <begin position="23"/>
        <end position="139"/>
    </location>
</feature>
<keyword evidence="2" id="KW-1185">Reference proteome</keyword>
<sequence>MFTRIIVCICTMLGCFSNEASIIPLDSSVVNVKSDNSGKDYSYSIHENRAVAIGADIVQPVIIQNEIVPALKTFNPIINHELQEPNQKQEFVKQDGKHVQLETTFESSSQRPSSSVYFLPGGYPHAYTYFYGYFPLPAL</sequence>
<dbReference type="PROSITE" id="PS51257">
    <property type="entry name" value="PROKAR_LIPOPROTEIN"/>
    <property type="match status" value="1"/>
</dbReference>
<evidence type="ECO:0000313" key="3">
    <source>
        <dbReference type="RefSeq" id="XP_018334539.1"/>
    </source>
</evidence>
<dbReference type="RefSeq" id="XP_025833603.1">
    <property type="nucleotide sequence ID" value="XM_025977818.1"/>
</dbReference>
<organism evidence="2 3">
    <name type="scientific">Agrilus planipennis</name>
    <name type="common">Emerald ash borer</name>
    <name type="synonym">Agrilus marcopoli</name>
    <dbReference type="NCBI Taxonomy" id="224129"/>
    <lineage>
        <taxon>Eukaryota</taxon>
        <taxon>Metazoa</taxon>
        <taxon>Ecdysozoa</taxon>
        <taxon>Arthropoda</taxon>
        <taxon>Hexapoda</taxon>
        <taxon>Insecta</taxon>
        <taxon>Pterygota</taxon>
        <taxon>Neoptera</taxon>
        <taxon>Endopterygota</taxon>
        <taxon>Coleoptera</taxon>
        <taxon>Polyphaga</taxon>
        <taxon>Elateriformia</taxon>
        <taxon>Buprestoidea</taxon>
        <taxon>Buprestidae</taxon>
        <taxon>Agrilinae</taxon>
        <taxon>Agrilus</taxon>
    </lineage>
</organism>
<dbReference type="KEGG" id="apln:108743466"/>
<dbReference type="AlphaFoldDB" id="A0A1W4XEU8"/>
<reference evidence="3 4" key="1">
    <citation type="submission" date="2025-04" db="UniProtKB">
        <authorList>
            <consortium name="RefSeq"/>
        </authorList>
    </citation>
    <scope>IDENTIFICATION</scope>
    <source>
        <tissue evidence="3 4">Entire body</tissue>
    </source>
</reference>
<name>A0A1W4XEU8_AGRPL</name>
<gene>
    <name evidence="3" type="primary">LOC108743466</name>
    <name evidence="4" type="synonym">LOC112905424</name>
</gene>
<evidence type="ECO:0000313" key="4">
    <source>
        <dbReference type="RefSeq" id="XP_025833603.1"/>
    </source>
</evidence>
<dbReference type="Proteomes" id="UP000192223">
    <property type="component" value="Unplaced"/>
</dbReference>
<dbReference type="RefSeq" id="XP_018334539.1">
    <property type="nucleotide sequence ID" value="XM_018479037.1"/>
</dbReference>
<evidence type="ECO:0000313" key="2">
    <source>
        <dbReference type="Proteomes" id="UP000192223"/>
    </source>
</evidence>
<dbReference type="KEGG" id="apln:112905424"/>
<keyword evidence="1" id="KW-0732">Signal</keyword>